<comment type="caution">
    <text evidence="1">The sequence shown here is derived from an EMBL/GenBank/DDBJ whole genome shotgun (WGS) entry which is preliminary data.</text>
</comment>
<dbReference type="Proteomes" id="UP001245561">
    <property type="component" value="Unassembled WGS sequence"/>
</dbReference>
<dbReference type="RefSeq" id="WP_311928598.1">
    <property type="nucleotide sequence ID" value="NZ_JARPYT010000016.1"/>
</dbReference>
<organism evidence="1 2">
    <name type="scientific">Enterococcus dongliensis</name>
    <dbReference type="NCBI Taxonomy" id="2559925"/>
    <lineage>
        <taxon>Bacteria</taxon>
        <taxon>Bacillati</taxon>
        <taxon>Bacillota</taxon>
        <taxon>Bacilli</taxon>
        <taxon>Lactobacillales</taxon>
        <taxon>Enterococcaceae</taxon>
        <taxon>Enterococcus</taxon>
    </lineage>
</organism>
<accession>A0AAW8TPI1</accession>
<reference evidence="1" key="1">
    <citation type="submission" date="2023-03" db="EMBL/GenBank/DDBJ databases">
        <authorList>
            <person name="Shen W."/>
            <person name="Cai J."/>
        </authorList>
    </citation>
    <scope>NUCLEOTIDE SEQUENCE</scope>
    <source>
        <strain evidence="1">P55-2</strain>
    </source>
</reference>
<name>A0AAW8TPI1_9ENTE</name>
<dbReference type="EMBL" id="JARPYT010000016">
    <property type="protein sequence ID" value="MDT2637960.1"/>
    <property type="molecule type" value="Genomic_DNA"/>
</dbReference>
<dbReference type="InterPro" id="IPR012865">
    <property type="entry name" value="DUF1642"/>
</dbReference>
<sequence>MNKGSKYKSGQRPTFRIWDNEKNDWFEPTYEGWDGKIEELLLSPTGDLAMRTFTDFKCESVFPERFEIVLDEPQKVKVPELPSKIAKYLEWAKEEQFDFTEDYNMISWEDLRKFGGDDTEYLQMWFFDNDQKENERRHILFLQAYTDGYEVEEEQLYQVIINGDYLIKLFDNRNDHKFVGKEDLVIWLPSGYQLTEAEIKAIDERYWPFAVPAEKV</sequence>
<gene>
    <name evidence="1" type="ORF">P7D36_10690</name>
</gene>
<evidence type="ECO:0000313" key="1">
    <source>
        <dbReference type="EMBL" id="MDT2637960.1"/>
    </source>
</evidence>
<proteinExistence type="predicted"/>
<evidence type="ECO:0000313" key="2">
    <source>
        <dbReference type="Proteomes" id="UP001245561"/>
    </source>
</evidence>
<protein>
    <submittedName>
        <fullName evidence="1">DUF1642 domain-containing protein</fullName>
    </submittedName>
</protein>
<dbReference type="AlphaFoldDB" id="A0AAW8TPI1"/>
<dbReference type="Pfam" id="PF07852">
    <property type="entry name" value="DUF1642"/>
    <property type="match status" value="1"/>
</dbReference>